<dbReference type="Proteomes" id="UP000229916">
    <property type="component" value="Unassembled WGS sequence"/>
</dbReference>
<reference evidence="3" key="1">
    <citation type="submission" date="2017-09" db="EMBL/GenBank/DDBJ databases">
        <title>Depth-based differentiation of microbial function through sediment-hosted aquifers and enrichment of novel symbionts in the deep terrestrial subsurface.</title>
        <authorList>
            <person name="Probst A.J."/>
            <person name="Ladd B."/>
            <person name="Jarett J.K."/>
            <person name="Geller-Mcgrath D.E."/>
            <person name="Sieber C.M.K."/>
            <person name="Emerson J.B."/>
            <person name="Anantharaman K."/>
            <person name="Thomas B.C."/>
            <person name="Malmstrom R."/>
            <person name="Stieglmeier M."/>
            <person name="Klingl A."/>
            <person name="Woyke T."/>
            <person name="Ryan C.M."/>
            <person name="Banfield J.F."/>
        </authorList>
    </citation>
    <scope>NUCLEOTIDE SEQUENCE [LARGE SCALE GENOMIC DNA]</scope>
</reference>
<protein>
    <submittedName>
        <fullName evidence="2">Uncharacterized protein</fullName>
    </submittedName>
</protein>
<comment type="caution">
    <text evidence="2">The sequence shown here is derived from an EMBL/GenBank/DDBJ whole genome shotgun (WGS) entry which is preliminary data.</text>
</comment>
<feature type="transmembrane region" description="Helical" evidence="1">
    <location>
        <begin position="93"/>
        <end position="111"/>
    </location>
</feature>
<keyword evidence="1" id="KW-0812">Transmembrane</keyword>
<feature type="transmembrane region" description="Helical" evidence="1">
    <location>
        <begin position="9"/>
        <end position="31"/>
    </location>
</feature>
<feature type="transmembrane region" description="Helical" evidence="1">
    <location>
        <begin position="174"/>
        <end position="195"/>
    </location>
</feature>
<proteinExistence type="predicted"/>
<name>A0A2M7APR7_UNCKA</name>
<accession>A0A2M7APR7</accession>
<evidence type="ECO:0000313" key="3">
    <source>
        <dbReference type="Proteomes" id="UP000229916"/>
    </source>
</evidence>
<gene>
    <name evidence="2" type="ORF">COS81_00125</name>
</gene>
<keyword evidence="1" id="KW-0472">Membrane</keyword>
<keyword evidence="1" id="KW-1133">Transmembrane helix</keyword>
<feature type="transmembrane region" description="Helical" evidence="1">
    <location>
        <begin position="233"/>
        <end position="251"/>
    </location>
</feature>
<evidence type="ECO:0000256" key="1">
    <source>
        <dbReference type="SAM" id="Phobius"/>
    </source>
</evidence>
<feature type="transmembrane region" description="Helical" evidence="1">
    <location>
        <begin position="147"/>
        <end position="167"/>
    </location>
</feature>
<dbReference type="AlphaFoldDB" id="A0A2M7APR7"/>
<evidence type="ECO:0000313" key="2">
    <source>
        <dbReference type="EMBL" id="PIU69361.1"/>
    </source>
</evidence>
<sequence>MHIKYFKNYILPLIFALTFLFGFQLMARLALEQDLQSFLLVGSLVFIGVVLATGLTFIVQKKHYLDLMPYLVHPVFLLIGISGFILFNENFVLRQIVILGTFFSYFALYSENFSDLTHHVHDGVKFFIIFMLYDSILEGIHFLGFNFYLALLLIFLATLLFQIHMLWRLKAGTSSYLIAAFLVSAIITLAAWILLDFYLLSTFLILSLMILAIYYLFWGIIHHLIEKNLTFKIFLEYLFISLIIFMMFWGLTTGF</sequence>
<dbReference type="EMBL" id="PEWD01000003">
    <property type="protein sequence ID" value="PIU69361.1"/>
    <property type="molecule type" value="Genomic_DNA"/>
</dbReference>
<organism evidence="2 3">
    <name type="scientific">candidate division WWE3 bacterium CG06_land_8_20_14_3_00_42_16</name>
    <dbReference type="NCBI Taxonomy" id="1975083"/>
    <lineage>
        <taxon>Bacteria</taxon>
        <taxon>Katanobacteria</taxon>
    </lineage>
</organism>
<feature type="transmembrane region" description="Helical" evidence="1">
    <location>
        <begin position="37"/>
        <end position="58"/>
    </location>
</feature>
<feature type="transmembrane region" description="Helical" evidence="1">
    <location>
        <begin position="70"/>
        <end position="87"/>
    </location>
</feature>
<feature type="transmembrane region" description="Helical" evidence="1">
    <location>
        <begin position="201"/>
        <end position="221"/>
    </location>
</feature>